<dbReference type="PROSITE" id="PS50850">
    <property type="entry name" value="MFS"/>
    <property type="match status" value="1"/>
</dbReference>
<feature type="transmembrane region" description="Helical" evidence="6">
    <location>
        <begin position="283"/>
        <end position="302"/>
    </location>
</feature>
<evidence type="ECO:0000256" key="3">
    <source>
        <dbReference type="ARBA" id="ARBA00022692"/>
    </source>
</evidence>
<feature type="transmembrane region" description="Helical" evidence="6">
    <location>
        <begin position="255"/>
        <end position="276"/>
    </location>
</feature>
<dbReference type="EMBL" id="LXEX01000012">
    <property type="protein sequence ID" value="OAT60499.1"/>
    <property type="molecule type" value="Genomic_DNA"/>
</dbReference>
<feature type="transmembrane region" description="Helical" evidence="6">
    <location>
        <begin position="308"/>
        <end position="325"/>
    </location>
</feature>
<feature type="transmembrane region" description="Helical" evidence="6">
    <location>
        <begin position="175"/>
        <end position="197"/>
    </location>
</feature>
<evidence type="ECO:0000256" key="4">
    <source>
        <dbReference type="ARBA" id="ARBA00022989"/>
    </source>
</evidence>
<dbReference type="InterPro" id="IPR020846">
    <property type="entry name" value="MFS_dom"/>
</dbReference>
<keyword evidence="9" id="KW-1185">Reference proteome</keyword>
<dbReference type="PANTHER" id="PTHR43702">
    <property type="entry name" value="L-FUCOSE-PROTON SYMPORTER"/>
    <property type="match status" value="1"/>
</dbReference>
<dbReference type="InterPro" id="IPR050375">
    <property type="entry name" value="MFS_TsgA-like"/>
</dbReference>
<evidence type="ECO:0000313" key="9">
    <source>
        <dbReference type="Proteomes" id="UP000078431"/>
    </source>
</evidence>
<reference evidence="8 9" key="1">
    <citation type="submission" date="2016-04" db="EMBL/GenBank/DDBJ databases">
        <title>ATOL: Assembling a taxonomically balanced genome-scale reconstruction of the evolutionary history of the Enterobacteriaceae.</title>
        <authorList>
            <person name="Plunkett G.III."/>
            <person name="Neeno-Eckwall E.C."/>
            <person name="Glasner J.D."/>
            <person name="Perna N.T."/>
        </authorList>
    </citation>
    <scope>NUCLEOTIDE SEQUENCE [LARGE SCALE GENOMIC DNA]</scope>
    <source>
        <strain evidence="8 9">ATCC 12841</strain>
    </source>
</reference>
<dbReference type="Proteomes" id="UP000078431">
    <property type="component" value="Unassembled WGS sequence"/>
</dbReference>
<dbReference type="Pfam" id="PF07690">
    <property type="entry name" value="MFS_1"/>
    <property type="match status" value="1"/>
</dbReference>
<feature type="transmembrane region" description="Helical" evidence="6">
    <location>
        <begin position="50"/>
        <end position="72"/>
    </location>
</feature>
<protein>
    <submittedName>
        <fullName evidence="8">Fucose/glucose/galactose permease</fullName>
    </submittedName>
</protein>
<keyword evidence="2" id="KW-1003">Cell membrane</keyword>
<evidence type="ECO:0000256" key="5">
    <source>
        <dbReference type="ARBA" id="ARBA00023136"/>
    </source>
</evidence>
<keyword evidence="5 6" id="KW-0472">Membrane</keyword>
<keyword evidence="3 6" id="KW-0812">Transmembrane</keyword>
<evidence type="ECO:0000313" key="8">
    <source>
        <dbReference type="EMBL" id="OAT60499.1"/>
    </source>
</evidence>
<evidence type="ECO:0000256" key="6">
    <source>
        <dbReference type="SAM" id="Phobius"/>
    </source>
</evidence>
<dbReference type="GO" id="GO:0022857">
    <property type="term" value="F:transmembrane transporter activity"/>
    <property type="evidence" value="ECO:0007669"/>
    <property type="project" value="InterPro"/>
</dbReference>
<dbReference type="SUPFAM" id="SSF103473">
    <property type="entry name" value="MFS general substrate transporter"/>
    <property type="match status" value="1"/>
</dbReference>
<dbReference type="GO" id="GO:0005886">
    <property type="term" value="C:plasma membrane"/>
    <property type="evidence" value="ECO:0007669"/>
    <property type="project" value="UniProtKB-SubCell"/>
</dbReference>
<accession>A0AA91EKC3</accession>
<dbReference type="InterPro" id="IPR011701">
    <property type="entry name" value="MFS"/>
</dbReference>
<name>A0AA91EKC3_9GAMM</name>
<feature type="transmembrane region" description="Helical" evidence="6">
    <location>
        <begin position="12"/>
        <end position="38"/>
    </location>
</feature>
<feature type="domain" description="Major facilitator superfamily (MFS) profile" evidence="7">
    <location>
        <begin position="9"/>
        <end position="394"/>
    </location>
</feature>
<dbReference type="PANTHER" id="PTHR43702:SF3">
    <property type="entry name" value="PROTEIN TSGA"/>
    <property type="match status" value="1"/>
</dbReference>
<dbReference type="AlphaFoldDB" id="A0AA91EKC3"/>
<dbReference type="Gene3D" id="1.20.1250.20">
    <property type="entry name" value="MFS general substrate transporter like domains"/>
    <property type="match status" value="2"/>
</dbReference>
<feature type="transmembrane region" description="Helical" evidence="6">
    <location>
        <begin position="136"/>
        <end position="155"/>
    </location>
</feature>
<evidence type="ECO:0000256" key="2">
    <source>
        <dbReference type="ARBA" id="ARBA00022475"/>
    </source>
</evidence>
<feature type="transmembrane region" description="Helical" evidence="6">
    <location>
        <begin position="369"/>
        <end position="386"/>
    </location>
</feature>
<feature type="transmembrane region" description="Helical" evidence="6">
    <location>
        <begin position="218"/>
        <end position="235"/>
    </location>
</feature>
<sequence>MENRDMKKHLTTVGATFFLWGLITAFNSTLILFFYHYFQLSWPQAMLVNVLFYIAPFLTCLPCSKLIALFGYRTLLRSALLLTMSGCGLLSLALGYYSIIGALFAVFVIATGVAAMQVVANPYLTLLSQEHKRVGNLTLASAVNSLGTTLAPLLIALALRASPIDYVNHNEPIKWIWLVLALFSAGLFTITILIKLPDIAQNTKTAKYPSSLWCNRKFIYSVAAIFIYVGVEVSLGTNTINYLSTIGKWNTETAISLISLYWGGALIGRFIFGVFAHRISLKFAFLTVTLISALLIVLSILLNNAIGGYLLLLIGFANSIMYPIIFSQSMATVPHSANFAAGVLIMAGIGGAIIPYIQALMIDILTLRFSFLLPLALYILLACWGVKHLKSASSPISVLE</sequence>
<evidence type="ECO:0000256" key="1">
    <source>
        <dbReference type="ARBA" id="ARBA00004429"/>
    </source>
</evidence>
<keyword evidence="4 6" id="KW-1133">Transmembrane helix</keyword>
<evidence type="ECO:0000259" key="7">
    <source>
        <dbReference type="PROSITE" id="PS50850"/>
    </source>
</evidence>
<comment type="caution">
    <text evidence="8">The sequence shown here is derived from an EMBL/GenBank/DDBJ whole genome shotgun (WGS) entry which is preliminary data.</text>
</comment>
<dbReference type="InterPro" id="IPR036259">
    <property type="entry name" value="MFS_trans_sf"/>
</dbReference>
<feature type="transmembrane region" description="Helical" evidence="6">
    <location>
        <begin position="79"/>
        <end position="97"/>
    </location>
</feature>
<proteinExistence type="predicted"/>
<feature type="transmembrane region" description="Helical" evidence="6">
    <location>
        <begin position="337"/>
        <end position="357"/>
    </location>
</feature>
<comment type="subcellular location">
    <subcellularLocation>
        <location evidence="1">Cell inner membrane</location>
        <topology evidence="1">Multi-pass membrane protein</topology>
    </subcellularLocation>
</comment>
<organism evidence="8 9">
    <name type="scientific">Obesumbacterium proteus ATCC 12841</name>
    <dbReference type="NCBI Taxonomy" id="1354268"/>
    <lineage>
        <taxon>Bacteria</taxon>
        <taxon>Pseudomonadati</taxon>
        <taxon>Pseudomonadota</taxon>
        <taxon>Gammaproteobacteria</taxon>
        <taxon>Enterobacterales</taxon>
        <taxon>Hafniaceae</taxon>
        <taxon>Obesumbacterium</taxon>
    </lineage>
</organism>
<gene>
    <name evidence="8" type="ORF">M993_00540</name>
</gene>
<feature type="transmembrane region" description="Helical" evidence="6">
    <location>
        <begin position="103"/>
        <end position="124"/>
    </location>
</feature>